<evidence type="ECO:0000256" key="1">
    <source>
        <dbReference type="SAM" id="MobiDB-lite"/>
    </source>
</evidence>
<proteinExistence type="predicted"/>
<evidence type="ECO:0000313" key="3">
    <source>
        <dbReference type="Proteomes" id="UP000078343"/>
    </source>
</evidence>
<comment type="caution">
    <text evidence="2">The sequence shown here is derived from an EMBL/GenBank/DDBJ whole genome shotgun (WGS) entry which is preliminary data.</text>
</comment>
<reference evidence="2 3" key="1">
    <citation type="submission" date="2016-04" db="EMBL/GenBank/DDBJ databases">
        <title>Draft genome of Fonsecaea erecta CBS 125763.</title>
        <authorList>
            <person name="Weiss V.A."/>
            <person name="Vicente V.A."/>
            <person name="Raittz R.T."/>
            <person name="Moreno L.F."/>
            <person name="De Souza E.M."/>
            <person name="Pedrosa F.O."/>
            <person name="Steffens M.B."/>
            <person name="Faoro H."/>
            <person name="Tadra-Sfeir M.Z."/>
            <person name="Najafzadeh M.J."/>
            <person name="Felipe M.S."/>
            <person name="Teixeira M."/>
            <person name="Sun J."/>
            <person name="Xi L."/>
            <person name="Gomes R."/>
            <person name="De Azevedo C.M."/>
            <person name="Salgado C.G."/>
            <person name="Da Silva M.B."/>
            <person name="Nascimento M.F."/>
            <person name="Queiroz-Telles F."/>
            <person name="Attili D.S."/>
            <person name="Gorbushina A."/>
        </authorList>
    </citation>
    <scope>NUCLEOTIDE SEQUENCE [LARGE SCALE GENOMIC DNA]</scope>
    <source>
        <strain evidence="2 3">CBS 125763</strain>
    </source>
</reference>
<dbReference type="EMBL" id="LVYI01000001">
    <property type="protein sequence ID" value="OAP65528.1"/>
    <property type="molecule type" value="Genomic_DNA"/>
</dbReference>
<keyword evidence="3" id="KW-1185">Reference proteome</keyword>
<name>A0A179A0A5_9EURO</name>
<accession>A0A179A0A5</accession>
<gene>
    <name evidence="2" type="ORF">AYL99_01500</name>
</gene>
<dbReference type="Proteomes" id="UP000078343">
    <property type="component" value="Unassembled WGS sequence"/>
</dbReference>
<feature type="compositionally biased region" description="Basic and acidic residues" evidence="1">
    <location>
        <begin position="365"/>
        <end position="384"/>
    </location>
</feature>
<dbReference type="GeneID" id="30005670"/>
<dbReference type="AlphaFoldDB" id="A0A179A0A5"/>
<feature type="region of interest" description="Disordered" evidence="1">
    <location>
        <begin position="22"/>
        <end position="43"/>
    </location>
</feature>
<organism evidence="2 3">
    <name type="scientific">Fonsecaea erecta</name>
    <dbReference type="NCBI Taxonomy" id="1367422"/>
    <lineage>
        <taxon>Eukaryota</taxon>
        <taxon>Fungi</taxon>
        <taxon>Dikarya</taxon>
        <taxon>Ascomycota</taxon>
        <taxon>Pezizomycotina</taxon>
        <taxon>Eurotiomycetes</taxon>
        <taxon>Chaetothyriomycetidae</taxon>
        <taxon>Chaetothyriales</taxon>
        <taxon>Herpotrichiellaceae</taxon>
        <taxon>Fonsecaea</taxon>
    </lineage>
</organism>
<protein>
    <submittedName>
        <fullName evidence="2">Uncharacterized protein</fullName>
    </submittedName>
</protein>
<sequence>MNLVNYHPVSAQRQQAYTFRRQGWPMGGSPSFEEDLTESDGNDPQTVQELTDLVRGLRTGTVRGLEYISTYQLLHRCIAHGDPSQLLPHNGSGMSAGSLKYVINHLTAGNHAPNSQHEGFLKWITQICITIWVYRCDGADWRELKQSASALILSDNFTPSINDASYLTIIAFVLGGDFDQMLAEYIDAVVWNSKVEFTCEIEPLRKIISRERRALIEFMHLSFSRVMQKLAYDGDRQLLDLGLKLNARLIQLGLDLGNPFAGTRDFERAQYPAAFESTFLGALRTAQEALGFRHNAKSTNGVDLQEWNPVPRRFGNGGALAEAIADFFKGSRHESAQIHLENILREAMRGIAERRLRIVEAVEELKETRDQRDRRSGRSARSEADSQAEDELDPHETNGTAEI</sequence>
<dbReference type="OrthoDB" id="4135445at2759"/>
<feature type="compositionally biased region" description="Acidic residues" evidence="1">
    <location>
        <begin position="32"/>
        <end position="41"/>
    </location>
</feature>
<evidence type="ECO:0000313" key="2">
    <source>
        <dbReference type="EMBL" id="OAP65528.1"/>
    </source>
</evidence>
<feature type="region of interest" description="Disordered" evidence="1">
    <location>
        <begin position="365"/>
        <end position="403"/>
    </location>
</feature>
<dbReference type="RefSeq" id="XP_018698895.1">
    <property type="nucleotide sequence ID" value="XM_018833016.1"/>
</dbReference>